<dbReference type="RefSeq" id="WP_310309865.1">
    <property type="nucleotide sequence ID" value="NZ_BAAAXB010000001.1"/>
</dbReference>
<protein>
    <recommendedName>
        <fullName evidence="4">Transcriptional regulator</fullName>
    </recommendedName>
</protein>
<comment type="caution">
    <text evidence="2">The sequence shown here is derived from an EMBL/GenBank/DDBJ whole genome shotgun (WGS) entry which is preliminary data.</text>
</comment>
<evidence type="ECO:0000313" key="3">
    <source>
        <dbReference type="Proteomes" id="UP001268819"/>
    </source>
</evidence>
<evidence type="ECO:0008006" key="4">
    <source>
        <dbReference type="Google" id="ProtNLM"/>
    </source>
</evidence>
<sequence>MAEVDDDRAPAPAGARRAGAEHRTPTAPPRVDYELTPSGEHARVDQVLGTRSDRHEPEVAAARAAYDARPGEDSGAA</sequence>
<gene>
    <name evidence="2" type="ORF">J2S66_005133</name>
</gene>
<organism evidence="2 3">
    <name type="scientific">Saccharothrix longispora</name>
    <dbReference type="NCBI Taxonomy" id="33920"/>
    <lineage>
        <taxon>Bacteria</taxon>
        <taxon>Bacillati</taxon>
        <taxon>Actinomycetota</taxon>
        <taxon>Actinomycetes</taxon>
        <taxon>Pseudonocardiales</taxon>
        <taxon>Pseudonocardiaceae</taxon>
        <taxon>Saccharothrix</taxon>
    </lineage>
</organism>
<evidence type="ECO:0000256" key="1">
    <source>
        <dbReference type="SAM" id="MobiDB-lite"/>
    </source>
</evidence>
<dbReference type="Proteomes" id="UP001268819">
    <property type="component" value="Unassembled WGS sequence"/>
</dbReference>
<evidence type="ECO:0000313" key="2">
    <source>
        <dbReference type="EMBL" id="MDR6596749.1"/>
    </source>
</evidence>
<accession>A0ABU1Q1J3</accession>
<keyword evidence="3" id="KW-1185">Reference proteome</keyword>
<reference evidence="2 3" key="1">
    <citation type="submission" date="2023-07" db="EMBL/GenBank/DDBJ databases">
        <title>Sequencing the genomes of 1000 actinobacteria strains.</title>
        <authorList>
            <person name="Klenk H.-P."/>
        </authorList>
    </citation>
    <scope>NUCLEOTIDE SEQUENCE [LARGE SCALE GENOMIC DNA]</scope>
    <source>
        <strain evidence="2 3">DSM 43749</strain>
    </source>
</reference>
<name>A0ABU1Q1J3_9PSEU</name>
<dbReference type="EMBL" id="JAVDSG010000001">
    <property type="protein sequence ID" value="MDR6596749.1"/>
    <property type="molecule type" value="Genomic_DNA"/>
</dbReference>
<feature type="region of interest" description="Disordered" evidence="1">
    <location>
        <begin position="1"/>
        <end position="77"/>
    </location>
</feature>
<proteinExistence type="predicted"/>